<dbReference type="EMBL" id="CP045032">
    <property type="protein sequence ID" value="QFQ01855.1"/>
    <property type="molecule type" value="Genomic_DNA"/>
</dbReference>
<evidence type="ECO:0000313" key="12">
    <source>
        <dbReference type="EMBL" id="QFQ01855.1"/>
    </source>
</evidence>
<dbReference type="SUPFAM" id="SSF53613">
    <property type="entry name" value="Ribokinase-like"/>
    <property type="match status" value="1"/>
</dbReference>
<dbReference type="GO" id="GO:0000287">
    <property type="term" value="F:magnesium ion binding"/>
    <property type="evidence" value="ECO:0007669"/>
    <property type="project" value="UniProtKB-UniRule"/>
</dbReference>
<evidence type="ECO:0000256" key="8">
    <source>
        <dbReference type="ARBA" id="ARBA00022840"/>
    </source>
</evidence>
<comment type="pathway">
    <text evidence="3 11">Cofactor biosynthesis; thiamine diphosphate biosynthesis; 4-methyl-5-(2-phosphoethyl)-thiazole from 5-(2-hydroxyethyl)-4-methylthiazole: step 1/1.</text>
</comment>
<gene>
    <name evidence="11 12" type="primary">thiM</name>
    <name evidence="12" type="ORF">CUROG_02320</name>
</gene>
<evidence type="ECO:0000256" key="9">
    <source>
        <dbReference type="ARBA" id="ARBA00022842"/>
    </source>
</evidence>
<dbReference type="InterPro" id="IPR029056">
    <property type="entry name" value="Ribokinase-like"/>
</dbReference>
<evidence type="ECO:0000256" key="11">
    <source>
        <dbReference type="HAMAP-Rule" id="MF_00228"/>
    </source>
</evidence>
<name>A0A5J6Z884_9CORY</name>
<dbReference type="GO" id="GO:0009229">
    <property type="term" value="P:thiamine diphosphate biosynthetic process"/>
    <property type="evidence" value="ECO:0007669"/>
    <property type="project" value="UniProtKB-UniRule"/>
</dbReference>
<evidence type="ECO:0000256" key="1">
    <source>
        <dbReference type="ARBA" id="ARBA00001771"/>
    </source>
</evidence>
<dbReference type="GO" id="GO:0004417">
    <property type="term" value="F:hydroxyethylthiazole kinase activity"/>
    <property type="evidence" value="ECO:0007669"/>
    <property type="project" value="UniProtKB-UniRule"/>
</dbReference>
<dbReference type="Gene3D" id="3.40.1190.20">
    <property type="match status" value="1"/>
</dbReference>
<keyword evidence="4 11" id="KW-0808">Transferase</keyword>
<feature type="binding site" evidence="11">
    <location>
        <position position="191"/>
    </location>
    <ligand>
        <name>substrate</name>
    </ligand>
</feature>
<dbReference type="AlphaFoldDB" id="A0A5J6Z884"/>
<dbReference type="RefSeq" id="WP_407923657.1">
    <property type="nucleotide sequence ID" value="NZ_CP045032.1"/>
</dbReference>
<keyword evidence="8 11" id="KW-0067">ATP-binding</keyword>
<sequence length="280" mass="28997">MRLMNAAHNEVSQQQPLVQCLTNSVVTNITANVLLAAGAQPAMCDTPEESFDFAQVASGVLINAGTPSQQQYAGMREAIRGAREAGTPWVLDPVAAGSLRHRTEFILSILQEKPTAIRGNASEVMAIAGMGAGGHGVESTDEVEAAVPAAKKLAESTGAVVAVSGPRDLIVSDGRVTWLRSGHPMLQSVIGTGCSLGALTAAYLGAARGSYLTSDLGWEINDHTATLAAHAHSGAAAQLAMSGEIGPVPKAPGSFAQAWLDALYLITEAQIEQFIDVEEA</sequence>
<accession>A0A5J6Z884</accession>
<proteinExistence type="inferred from homology"/>
<dbReference type="HAMAP" id="MF_00228">
    <property type="entry name" value="Thz_kinase"/>
    <property type="match status" value="1"/>
</dbReference>
<protein>
    <recommendedName>
        <fullName evidence="11">Hydroxyethylthiazole kinase</fullName>
        <ecNumber evidence="11">2.7.1.50</ecNumber>
    </recommendedName>
    <alternativeName>
        <fullName evidence="11">4-methyl-5-beta-hydroxyethylthiazole kinase</fullName>
        <shortName evidence="11">TH kinase</shortName>
        <shortName evidence="11">Thz kinase</shortName>
    </alternativeName>
</protein>
<evidence type="ECO:0000256" key="3">
    <source>
        <dbReference type="ARBA" id="ARBA00004868"/>
    </source>
</evidence>
<evidence type="ECO:0000256" key="2">
    <source>
        <dbReference type="ARBA" id="ARBA00001946"/>
    </source>
</evidence>
<dbReference type="KEGG" id="cuo:CUROG_02320"/>
<comment type="cofactor">
    <cofactor evidence="2 11">
        <name>Mg(2+)</name>
        <dbReference type="ChEBI" id="CHEBI:18420"/>
    </cofactor>
</comment>
<comment type="catalytic activity">
    <reaction evidence="1 11">
        <text>5-(2-hydroxyethyl)-4-methylthiazole + ATP = 4-methyl-5-(2-phosphooxyethyl)-thiazole + ADP + H(+)</text>
        <dbReference type="Rhea" id="RHEA:24212"/>
        <dbReference type="ChEBI" id="CHEBI:15378"/>
        <dbReference type="ChEBI" id="CHEBI:17957"/>
        <dbReference type="ChEBI" id="CHEBI:30616"/>
        <dbReference type="ChEBI" id="CHEBI:58296"/>
        <dbReference type="ChEBI" id="CHEBI:456216"/>
        <dbReference type="EC" id="2.7.1.50"/>
    </reaction>
</comment>
<dbReference type="GO" id="GO:0005524">
    <property type="term" value="F:ATP binding"/>
    <property type="evidence" value="ECO:0007669"/>
    <property type="project" value="UniProtKB-UniRule"/>
</dbReference>
<feature type="binding site" evidence="11">
    <location>
        <position position="164"/>
    </location>
    <ligand>
        <name>ATP</name>
        <dbReference type="ChEBI" id="CHEBI:30616"/>
    </ligand>
</feature>
<keyword evidence="6 11" id="KW-0547">Nucleotide-binding</keyword>
<dbReference type="GO" id="GO:0009228">
    <property type="term" value="P:thiamine biosynthetic process"/>
    <property type="evidence" value="ECO:0007669"/>
    <property type="project" value="UniProtKB-KW"/>
</dbReference>
<dbReference type="Pfam" id="PF02110">
    <property type="entry name" value="HK"/>
    <property type="match status" value="1"/>
</dbReference>
<comment type="function">
    <text evidence="11">Catalyzes the phosphorylation of the hydroxyl group of 4-methyl-5-beta-hydroxyethylthiazole (THZ).</text>
</comment>
<feature type="binding site" evidence="11">
    <location>
        <position position="118"/>
    </location>
    <ligand>
        <name>ATP</name>
        <dbReference type="ChEBI" id="CHEBI:30616"/>
    </ligand>
</feature>
<dbReference type="PRINTS" id="PR01099">
    <property type="entry name" value="HYETHTZKNASE"/>
</dbReference>
<dbReference type="UniPathway" id="UPA00060">
    <property type="reaction ID" value="UER00139"/>
</dbReference>
<evidence type="ECO:0000256" key="10">
    <source>
        <dbReference type="ARBA" id="ARBA00022977"/>
    </source>
</evidence>
<reference evidence="13" key="1">
    <citation type="submission" date="2019-10" db="EMBL/GenBank/DDBJ databases">
        <title>Complete genome sequence of Corynebacterium urogenitalis DSM 108747, isolated from the genital tract of a cow.</title>
        <authorList>
            <person name="Ruckert C."/>
            <person name="Ballas P."/>
            <person name="Wagener K."/>
            <person name="Drillich M."/>
            <person name="Kaempfer P."/>
            <person name="Busse H.-J."/>
            <person name="Ehling-Schulz M."/>
        </authorList>
    </citation>
    <scope>NUCLEOTIDE SEQUENCE [LARGE SCALE GENOMIC DNA]</scope>
    <source>
        <strain evidence="13">LMM 1652</strain>
    </source>
</reference>
<keyword evidence="13" id="KW-1185">Reference proteome</keyword>
<evidence type="ECO:0000313" key="13">
    <source>
        <dbReference type="Proteomes" id="UP000326711"/>
    </source>
</evidence>
<evidence type="ECO:0000256" key="5">
    <source>
        <dbReference type="ARBA" id="ARBA00022723"/>
    </source>
</evidence>
<dbReference type="CDD" id="cd01170">
    <property type="entry name" value="THZ_kinase"/>
    <property type="match status" value="1"/>
</dbReference>
<evidence type="ECO:0000256" key="4">
    <source>
        <dbReference type="ARBA" id="ARBA00022679"/>
    </source>
</evidence>
<keyword evidence="7 11" id="KW-0418">Kinase</keyword>
<dbReference type="PIRSF" id="PIRSF000513">
    <property type="entry name" value="Thz_kinase"/>
    <property type="match status" value="1"/>
</dbReference>
<keyword evidence="10 11" id="KW-0784">Thiamine biosynthesis</keyword>
<dbReference type="NCBIfam" id="NF006830">
    <property type="entry name" value="PRK09355.1"/>
    <property type="match status" value="1"/>
</dbReference>
<feature type="binding site" evidence="11">
    <location>
        <position position="43"/>
    </location>
    <ligand>
        <name>substrate</name>
    </ligand>
</feature>
<organism evidence="12 13">
    <name type="scientific">Corynebacterium urogenitale</name>
    <dbReference type="NCBI Taxonomy" id="2487892"/>
    <lineage>
        <taxon>Bacteria</taxon>
        <taxon>Bacillati</taxon>
        <taxon>Actinomycetota</taxon>
        <taxon>Actinomycetes</taxon>
        <taxon>Mycobacteriales</taxon>
        <taxon>Corynebacteriaceae</taxon>
        <taxon>Corynebacterium</taxon>
    </lineage>
</organism>
<keyword evidence="9 11" id="KW-0460">Magnesium</keyword>
<comment type="similarity">
    <text evidence="11">Belongs to the Thz kinase family.</text>
</comment>
<dbReference type="InterPro" id="IPR000417">
    <property type="entry name" value="Hyethyz_kinase"/>
</dbReference>
<evidence type="ECO:0000256" key="7">
    <source>
        <dbReference type="ARBA" id="ARBA00022777"/>
    </source>
</evidence>
<dbReference type="EC" id="2.7.1.50" evidence="11"/>
<dbReference type="Proteomes" id="UP000326711">
    <property type="component" value="Chromosome"/>
</dbReference>
<keyword evidence="5 11" id="KW-0479">Metal-binding</keyword>
<evidence type="ECO:0000256" key="6">
    <source>
        <dbReference type="ARBA" id="ARBA00022741"/>
    </source>
</evidence>